<evidence type="ECO:0000256" key="1">
    <source>
        <dbReference type="ARBA" id="ARBA00006115"/>
    </source>
</evidence>
<evidence type="ECO:0000256" key="4">
    <source>
        <dbReference type="ARBA" id="ARBA00022695"/>
    </source>
</evidence>
<accession>C1DTB5</accession>
<dbReference type="InterPro" id="IPR006375">
    <property type="entry name" value="Man1P_GuaTrfase/Man6P_Isoase"/>
</dbReference>
<dbReference type="AlphaFoldDB" id="C1DTB5"/>
<feature type="domain" description="Mannose-6-phosphate isomerase type II C-terminal" evidence="10">
    <location>
        <begin position="343"/>
        <end position="462"/>
    </location>
</feature>
<dbReference type="EC" id="2.7.7.13" evidence="2"/>
<feature type="domain" description="MannoseP isomerase/GMP-like beta-helix" evidence="11">
    <location>
        <begin position="282"/>
        <end position="336"/>
    </location>
</feature>
<dbReference type="Gene3D" id="3.90.550.10">
    <property type="entry name" value="Spore Coat Polysaccharide Biosynthesis Protein SpsA, Chain A"/>
    <property type="match status" value="1"/>
</dbReference>
<keyword evidence="4 12" id="KW-0548">Nucleotidyltransferase</keyword>
<evidence type="ECO:0000256" key="2">
    <source>
        <dbReference type="ARBA" id="ARBA00012387"/>
    </source>
</evidence>
<dbReference type="FunFam" id="3.90.550.10:FF:000046">
    <property type="entry name" value="Mannose-1-phosphate guanylyltransferase (GDP)"/>
    <property type="match status" value="1"/>
</dbReference>
<comment type="similarity">
    <text evidence="1 8">Belongs to the mannose-6-phosphate isomerase type 2 family.</text>
</comment>
<evidence type="ECO:0000313" key="12">
    <source>
        <dbReference type="EMBL" id="ACN98522.1"/>
    </source>
</evidence>
<protein>
    <recommendedName>
        <fullName evidence="2">mannose-1-phosphate guanylyltransferase</fullName>
        <ecNumber evidence="2">2.7.7.13</ecNumber>
    </recommendedName>
</protein>
<gene>
    <name evidence="12" type="ordered locus">SULAZ_0358</name>
</gene>
<reference evidence="12 13" key="1">
    <citation type="journal article" date="2009" name="J. Bacteriol.">
        <title>Complete and draft genome sequences of six members of the Aquificales.</title>
        <authorList>
            <person name="Reysenbach A.L."/>
            <person name="Hamamura N."/>
            <person name="Podar M."/>
            <person name="Griffiths E."/>
            <person name="Ferreira S."/>
            <person name="Hochstein R."/>
            <person name="Heidelberg J."/>
            <person name="Johnson J."/>
            <person name="Mead D."/>
            <person name="Pohorille A."/>
            <person name="Sarmiento M."/>
            <person name="Schweighofer K."/>
            <person name="Seshadri R."/>
            <person name="Voytek M.A."/>
        </authorList>
    </citation>
    <scope>NUCLEOTIDE SEQUENCE [LARGE SCALE GENOMIC DNA]</scope>
    <source>
        <strain evidence="13">Az-Fu1 / DSM 15241 / OCM 825</strain>
    </source>
</reference>
<evidence type="ECO:0000256" key="6">
    <source>
        <dbReference type="ARBA" id="ARBA00023134"/>
    </source>
</evidence>
<evidence type="ECO:0000256" key="7">
    <source>
        <dbReference type="ARBA" id="ARBA00047343"/>
    </source>
</evidence>
<dbReference type="GO" id="GO:0000271">
    <property type="term" value="P:polysaccharide biosynthetic process"/>
    <property type="evidence" value="ECO:0007669"/>
    <property type="project" value="InterPro"/>
</dbReference>
<keyword evidence="3 12" id="KW-0808">Transferase</keyword>
<evidence type="ECO:0000313" key="13">
    <source>
        <dbReference type="Proteomes" id="UP000001369"/>
    </source>
</evidence>
<dbReference type="CDD" id="cd02213">
    <property type="entry name" value="cupin_PMI_typeII_C"/>
    <property type="match status" value="1"/>
</dbReference>
<name>C1DTB5_SULAA</name>
<dbReference type="GO" id="GO:0009298">
    <property type="term" value="P:GDP-mannose biosynthetic process"/>
    <property type="evidence" value="ECO:0007669"/>
    <property type="project" value="TreeGrafter"/>
</dbReference>
<dbReference type="NCBIfam" id="TIGR01479">
    <property type="entry name" value="GMP_PMI"/>
    <property type="match status" value="1"/>
</dbReference>
<dbReference type="EMBL" id="CP001229">
    <property type="protein sequence ID" value="ACN98522.1"/>
    <property type="molecule type" value="Genomic_DNA"/>
</dbReference>
<dbReference type="InterPro" id="IPR005835">
    <property type="entry name" value="NTP_transferase_dom"/>
</dbReference>
<dbReference type="SUPFAM" id="SSF53448">
    <property type="entry name" value="Nucleotide-diphospho-sugar transferases"/>
    <property type="match status" value="1"/>
</dbReference>
<keyword evidence="6" id="KW-0342">GTP-binding</keyword>
<evidence type="ECO:0000256" key="8">
    <source>
        <dbReference type="RuleBase" id="RU004190"/>
    </source>
</evidence>
<dbReference type="Pfam" id="PF00483">
    <property type="entry name" value="NTP_transferase"/>
    <property type="match status" value="1"/>
</dbReference>
<evidence type="ECO:0000259" key="9">
    <source>
        <dbReference type="Pfam" id="PF00483"/>
    </source>
</evidence>
<dbReference type="InterPro" id="IPR054566">
    <property type="entry name" value="ManC/GMP-like_b-helix"/>
</dbReference>
<dbReference type="Pfam" id="PF22640">
    <property type="entry name" value="ManC_GMP_beta-helix"/>
    <property type="match status" value="1"/>
</dbReference>
<keyword evidence="12" id="KW-0413">Isomerase</keyword>
<feature type="domain" description="Nucleotidyl transferase" evidence="9">
    <location>
        <begin position="2"/>
        <end position="275"/>
    </location>
</feature>
<dbReference type="Proteomes" id="UP000001369">
    <property type="component" value="Chromosome"/>
</dbReference>
<dbReference type="eggNOG" id="COG0662">
    <property type="taxonomic scope" value="Bacteria"/>
</dbReference>
<dbReference type="GO" id="GO:0016853">
    <property type="term" value="F:isomerase activity"/>
    <property type="evidence" value="ECO:0007669"/>
    <property type="project" value="UniProtKB-KW"/>
</dbReference>
<evidence type="ECO:0000256" key="3">
    <source>
        <dbReference type="ARBA" id="ARBA00022679"/>
    </source>
</evidence>
<dbReference type="HOGENOM" id="CLU_035527_1_0_0"/>
<dbReference type="GO" id="GO:0005525">
    <property type="term" value="F:GTP binding"/>
    <property type="evidence" value="ECO:0007669"/>
    <property type="project" value="UniProtKB-KW"/>
</dbReference>
<dbReference type="InterPro" id="IPR001538">
    <property type="entry name" value="Man6P_isomerase-2_C"/>
</dbReference>
<dbReference type="RefSeq" id="WP_012673846.1">
    <property type="nucleotide sequence ID" value="NC_012438.1"/>
</dbReference>
<dbReference type="InterPro" id="IPR051161">
    <property type="entry name" value="Mannose-6P_isomerase_type2"/>
</dbReference>
<dbReference type="CDD" id="cd02509">
    <property type="entry name" value="GDP-M1P_Guanylyltransferase"/>
    <property type="match status" value="1"/>
</dbReference>
<dbReference type="GO" id="GO:0004475">
    <property type="term" value="F:mannose-1-phosphate guanylyltransferase (GTP) activity"/>
    <property type="evidence" value="ECO:0007669"/>
    <property type="project" value="UniProtKB-EC"/>
</dbReference>
<evidence type="ECO:0000259" key="11">
    <source>
        <dbReference type="Pfam" id="PF22640"/>
    </source>
</evidence>
<dbReference type="Pfam" id="PF01050">
    <property type="entry name" value="MannoseP_isomer"/>
    <property type="match status" value="1"/>
</dbReference>
<dbReference type="InterPro" id="IPR011051">
    <property type="entry name" value="RmlC_Cupin_sf"/>
</dbReference>
<sequence>MKAVILAGGSGTRLFPLSRKNYPKQFLKIGSSKSLFQNTVLRLSPISKDPIIITNKEYKFHVINQLKEIGITNYHLIEEPVGRNTAPAIALALKFAIEQLDLPEDEVLGIFPSDHLIEPTDLFVDYVKKAEKVAKDYLITFGIKPTKPETGYGYIESGEKINDYTYKVVKFHEKPSLEKAQSYIQKGNYYWNSGMFAFTISNILQELKKHSLDIYQLFQENSYQSLLENFQNMPDISIDYAIMEKTGKAAVIPLDLKWSDLGSWDSVYQTLDKDQNQNVKEGKVVDIDTKNSVIISNKRLITTISVEDLIIVETDDVILIAKKGETQKVKDLVNTLKENPQYKETTEIHKTVYRPWGSYTELEEGERYRIKRIVVNPGESLSMQMHHHRSEHWVVVRGTAKVILEDIYGKERKEYYIHENESIYVPKSTKHRLSNPGKIPLEIIEIQVGEYVKEDDIIRFEDNYGRT</sequence>
<evidence type="ECO:0000256" key="5">
    <source>
        <dbReference type="ARBA" id="ARBA00022741"/>
    </source>
</evidence>
<dbReference type="OrthoDB" id="9806359at2"/>
<keyword evidence="5" id="KW-0547">Nucleotide-binding</keyword>
<evidence type="ECO:0000259" key="10">
    <source>
        <dbReference type="Pfam" id="PF01050"/>
    </source>
</evidence>
<proteinExistence type="inferred from homology"/>
<dbReference type="STRING" id="204536.SULAZ_0358"/>
<dbReference type="eggNOG" id="COG0836">
    <property type="taxonomic scope" value="Bacteria"/>
</dbReference>
<keyword evidence="13" id="KW-1185">Reference proteome</keyword>
<dbReference type="InterPro" id="IPR029044">
    <property type="entry name" value="Nucleotide-diphossugar_trans"/>
</dbReference>
<dbReference type="Gene3D" id="2.60.120.10">
    <property type="entry name" value="Jelly Rolls"/>
    <property type="match status" value="1"/>
</dbReference>
<dbReference type="InterPro" id="IPR014710">
    <property type="entry name" value="RmlC-like_jellyroll"/>
</dbReference>
<dbReference type="SUPFAM" id="SSF51182">
    <property type="entry name" value="RmlC-like cupins"/>
    <property type="match status" value="1"/>
</dbReference>
<organism evidence="12 13">
    <name type="scientific">Sulfurihydrogenibium azorense (strain DSM 15241 / OCM 825 / Az-Fu1)</name>
    <dbReference type="NCBI Taxonomy" id="204536"/>
    <lineage>
        <taxon>Bacteria</taxon>
        <taxon>Pseudomonadati</taxon>
        <taxon>Aquificota</taxon>
        <taxon>Aquificia</taxon>
        <taxon>Aquificales</taxon>
        <taxon>Hydrogenothermaceae</taxon>
        <taxon>Sulfurihydrogenibium</taxon>
    </lineage>
</organism>
<dbReference type="PANTHER" id="PTHR46390:SF1">
    <property type="entry name" value="MANNOSE-1-PHOSPHATE GUANYLYLTRANSFERASE"/>
    <property type="match status" value="1"/>
</dbReference>
<dbReference type="FunFam" id="2.60.120.10:FF:000032">
    <property type="entry name" value="Mannose-1-phosphate guanylyltransferase/mannose-6-phosphate isomerase"/>
    <property type="match status" value="1"/>
</dbReference>
<dbReference type="InterPro" id="IPR049577">
    <property type="entry name" value="GMPP_N"/>
</dbReference>
<comment type="catalytic activity">
    <reaction evidence="7">
        <text>alpha-D-mannose 1-phosphate + GTP + H(+) = GDP-alpha-D-mannose + diphosphate</text>
        <dbReference type="Rhea" id="RHEA:15229"/>
        <dbReference type="ChEBI" id="CHEBI:15378"/>
        <dbReference type="ChEBI" id="CHEBI:33019"/>
        <dbReference type="ChEBI" id="CHEBI:37565"/>
        <dbReference type="ChEBI" id="CHEBI:57527"/>
        <dbReference type="ChEBI" id="CHEBI:58409"/>
        <dbReference type="EC" id="2.7.7.13"/>
    </reaction>
</comment>
<dbReference type="KEGG" id="saf:SULAZ_0358"/>
<dbReference type="PANTHER" id="PTHR46390">
    <property type="entry name" value="MANNOSE-1-PHOSPHATE GUANYLYLTRANSFERASE"/>
    <property type="match status" value="1"/>
</dbReference>